<dbReference type="SUPFAM" id="SSF51735">
    <property type="entry name" value="NAD(P)-binding Rossmann-fold domains"/>
    <property type="match status" value="1"/>
</dbReference>
<dbReference type="Gene3D" id="3.40.50.720">
    <property type="entry name" value="NAD(P)-binding Rossmann-like Domain"/>
    <property type="match status" value="1"/>
</dbReference>
<dbReference type="Proteomes" id="UP000235392">
    <property type="component" value="Unassembled WGS sequence"/>
</dbReference>
<reference evidence="1 2" key="1">
    <citation type="submission" date="2017-11" db="EMBL/GenBank/DDBJ databases">
        <title>De novo assembly and phasing of dikaryotic genomes from two isolates of Puccinia coronata f. sp. avenae, the causal agent of oat crown rust.</title>
        <authorList>
            <person name="Miller M.E."/>
            <person name="Zhang Y."/>
            <person name="Omidvar V."/>
            <person name="Sperschneider J."/>
            <person name="Schwessinger B."/>
            <person name="Raley C."/>
            <person name="Palmer J.M."/>
            <person name="Garnica D."/>
            <person name="Upadhyaya N."/>
            <person name="Rathjen J."/>
            <person name="Taylor J.M."/>
            <person name="Park R.F."/>
            <person name="Dodds P.N."/>
            <person name="Hirsch C.D."/>
            <person name="Kianian S.F."/>
            <person name="Figueroa M."/>
        </authorList>
    </citation>
    <scope>NUCLEOTIDE SEQUENCE [LARGE SCALE GENOMIC DNA]</scope>
    <source>
        <strain evidence="1">12SD80</strain>
    </source>
</reference>
<dbReference type="InterPro" id="IPR036291">
    <property type="entry name" value="NAD(P)-bd_dom_sf"/>
</dbReference>
<evidence type="ECO:0008006" key="3">
    <source>
        <dbReference type="Google" id="ProtNLM"/>
    </source>
</evidence>
<evidence type="ECO:0000313" key="1">
    <source>
        <dbReference type="EMBL" id="PLW13434.1"/>
    </source>
</evidence>
<comment type="caution">
    <text evidence="1">The sequence shown here is derived from an EMBL/GenBank/DDBJ whole genome shotgun (WGS) entry which is preliminary data.</text>
</comment>
<dbReference type="PANTHER" id="PTHR45033">
    <property type="match status" value="1"/>
</dbReference>
<dbReference type="EMBL" id="PGCI01000852">
    <property type="protein sequence ID" value="PLW13434.1"/>
    <property type="molecule type" value="Genomic_DNA"/>
</dbReference>
<dbReference type="PANTHER" id="PTHR45033:SF3">
    <property type="entry name" value="DEHYDROGENASE, PUTATIVE (AFU_ORTHOLOGUE AFUA_2G13270)-RELATED"/>
    <property type="match status" value="1"/>
</dbReference>
<name>A0A2N5SJP5_9BASI</name>
<gene>
    <name evidence="1" type="ORF">PCASD_20519</name>
</gene>
<accession>A0A2N5SJP5</accession>
<organism evidence="1 2">
    <name type="scientific">Puccinia coronata f. sp. avenae</name>
    <dbReference type="NCBI Taxonomy" id="200324"/>
    <lineage>
        <taxon>Eukaryota</taxon>
        <taxon>Fungi</taxon>
        <taxon>Dikarya</taxon>
        <taxon>Basidiomycota</taxon>
        <taxon>Pucciniomycotina</taxon>
        <taxon>Pucciniomycetes</taxon>
        <taxon>Pucciniales</taxon>
        <taxon>Pucciniaceae</taxon>
        <taxon>Puccinia</taxon>
    </lineage>
</organism>
<protein>
    <recommendedName>
        <fullName evidence="3">Alcohol dehydrogenase-like C-terminal domain-containing protein</fullName>
    </recommendedName>
</protein>
<sequence>MGNLPPTYKLIWIVEQSGAGDGTPSWNNMPIKEGPLYVQPSQHMDQQRYRNIQFGSTLGSDCMGTVASPPNHSLYRQDMLVYPAVNWLDNASGGRMFLEKRLVYWGDARHGWGGQLHRKGQVLPFSDVLIIGIGGGVAIWALQFCVTVGTRVWVTSSSKHIIKQACQLGAKGGVNSAKEFKQMVQFVNKHQIQPVVHNSLRGFKAVEEGIQIMKAGKQFGKTVVVIDPKNQHKL</sequence>
<dbReference type="InterPro" id="IPR052711">
    <property type="entry name" value="Zinc_ADH-like"/>
</dbReference>
<dbReference type="AlphaFoldDB" id="A0A2N5SJP5"/>
<proteinExistence type="predicted"/>
<evidence type="ECO:0000313" key="2">
    <source>
        <dbReference type="Proteomes" id="UP000235392"/>
    </source>
</evidence>